<evidence type="ECO:0000313" key="3">
    <source>
        <dbReference type="Proteomes" id="UP000800094"/>
    </source>
</evidence>
<dbReference type="RefSeq" id="XP_033684475.1">
    <property type="nucleotide sequence ID" value="XM_033829073.1"/>
</dbReference>
<gene>
    <name evidence="2" type="ORF">BU26DRAFT_519528</name>
</gene>
<sequence>MSRSENATTPTVSKNPAAPAPTGPEKKRTEVTAPAILSPTPSQTTASPSASDNPVTQSPSALKFPGSVETIKITTAEPMKQQAKKARTQSPVVEQEVDDLLQMSRPHRQTLFEGPQMVIYVGEKSVPNVAKRAAMAASRMLNDHFRKKPESLEYSFEAGFVDLAAIRTLLVTWPLQSSKEFQAGEVPFQDTFEENMALLRAARFLGMERYTKTILKYHLDYLKTSLPEYSEIDTVERMATSDKDPLWTSMVNHLTHSRFKGFIPDPEEFAAFLDKHPKLKAAMEAADEFFKNSAAKEREKKDQRRPAEQKAGENARHQRWQKNKKRRERESATAESL</sequence>
<feature type="compositionally biased region" description="Basic and acidic residues" evidence="1">
    <location>
        <begin position="290"/>
        <end position="316"/>
    </location>
</feature>
<evidence type="ECO:0000313" key="2">
    <source>
        <dbReference type="EMBL" id="KAF2249471.1"/>
    </source>
</evidence>
<name>A0A6A6IGD5_9PLEO</name>
<feature type="compositionally biased region" description="Basic residues" evidence="1">
    <location>
        <begin position="317"/>
        <end position="327"/>
    </location>
</feature>
<dbReference type="EMBL" id="ML987195">
    <property type="protein sequence ID" value="KAF2249471.1"/>
    <property type="molecule type" value="Genomic_DNA"/>
</dbReference>
<evidence type="ECO:0000256" key="1">
    <source>
        <dbReference type="SAM" id="MobiDB-lite"/>
    </source>
</evidence>
<keyword evidence="3" id="KW-1185">Reference proteome</keyword>
<feature type="compositionally biased region" description="Polar residues" evidence="1">
    <location>
        <begin position="1"/>
        <end position="14"/>
    </location>
</feature>
<feature type="region of interest" description="Disordered" evidence="1">
    <location>
        <begin position="1"/>
        <end position="67"/>
    </location>
</feature>
<accession>A0A6A6IGD5</accession>
<protein>
    <submittedName>
        <fullName evidence="2">Uncharacterized protein</fullName>
    </submittedName>
</protein>
<dbReference type="OrthoDB" id="3801338at2759"/>
<reference evidence="2" key="1">
    <citation type="journal article" date="2020" name="Stud. Mycol.">
        <title>101 Dothideomycetes genomes: a test case for predicting lifestyles and emergence of pathogens.</title>
        <authorList>
            <person name="Haridas S."/>
            <person name="Albert R."/>
            <person name="Binder M."/>
            <person name="Bloem J."/>
            <person name="Labutti K."/>
            <person name="Salamov A."/>
            <person name="Andreopoulos B."/>
            <person name="Baker S."/>
            <person name="Barry K."/>
            <person name="Bills G."/>
            <person name="Bluhm B."/>
            <person name="Cannon C."/>
            <person name="Castanera R."/>
            <person name="Culley D."/>
            <person name="Daum C."/>
            <person name="Ezra D."/>
            <person name="Gonzalez J."/>
            <person name="Henrissat B."/>
            <person name="Kuo A."/>
            <person name="Liang C."/>
            <person name="Lipzen A."/>
            <person name="Lutzoni F."/>
            <person name="Magnuson J."/>
            <person name="Mondo S."/>
            <person name="Nolan M."/>
            <person name="Ohm R."/>
            <person name="Pangilinan J."/>
            <person name="Park H.-J."/>
            <person name="Ramirez L."/>
            <person name="Alfaro M."/>
            <person name="Sun H."/>
            <person name="Tritt A."/>
            <person name="Yoshinaga Y."/>
            <person name="Zwiers L.-H."/>
            <person name="Turgeon B."/>
            <person name="Goodwin S."/>
            <person name="Spatafora J."/>
            <person name="Crous P."/>
            <person name="Grigoriev I."/>
        </authorList>
    </citation>
    <scope>NUCLEOTIDE SEQUENCE</scope>
    <source>
        <strain evidence="2">CBS 122368</strain>
    </source>
</reference>
<organism evidence="2 3">
    <name type="scientific">Trematosphaeria pertusa</name>
    <dbReference type="NCBI Taxonomy" id="390896"/>
    <lineage>
        <taxon>Eukaryota</taxon>
        <taxon>Fungi</taxon>
        <taxon>Dikarya</taxon>
        <taxon>Ascomycota</taxon>
        <taxon>Pezizomycotina</taxon>
        <taxon>Dothideomycetes</taxon>
        <taxon>Pleosporomycetidae</taxon>
        <taxon>Pleosporales</taxon>
        <taxon>Massarineae</taxon>
        <taxon>Trematosphaeriaceae</taxon>
        <taxon>Trematosphaeria</taxon>
    </lineage>
</organism>
<feature type="compositionally biased region" description="Low complexity" evidence="1">
    <location>
        <begin position="38"/>
        <end position="51"/>
    </location>
</feature>
<dbReference type="Proteomes" id="UP000800094">
    <property type="component" value="Unassembled WGS sequence"/>
</dbReference>
<dbReference type="AlphaFoldDB" id="A0A6A6IGD5"/>
<dbReference type="GeneID" id="54582403"/>
<feature type="region of interest" description="Disordered" evidence="1">
    <location>
        <begin position="290"/>
        <end position="337"/>
    </location>
</feature>
<proteinExistence type="predicted"/>
<feature type="compositionally biased region" description="Basic and acidic residues" evidence="1">
    <location>
        <begin position="328"/>
        <end position="337"/>
    </location>
</feature>